<dbReference type="RefSeq" id="WP_198443355.1">
    <property type="nucleotide sequence ID" value="NZ_CBCSHE010000002.1"/>
</dbReference>
<reference evidence="2 3" key="1">
    <citation type="submission" date="2020-11" db="EMBL/GenBank/DDBJ databases">
        <title>Treponema Peruensis nv. sp., first commensal Treponema isolated from human feces.</title>
        <authorList>
            <person name="Belkhou C."/>
            <person name="Raes J."/>
        </authorList>
    </citation>
    <scope>NUCLEOTIDE SEQUENCE [LARGE SCALE GENOMIC DNA]</scope>
    <source>
        <strain evidence="2 3">RCC2812</strain>
    </source>
</reference>
<evidence type="ECO:0000259" key="1">
    <source>
        <dbReference type="Pfam" id="PF00849"/>
    </source>
</evidence>
<dbReference type="Proteomes" id="UP000595224">
    <property type="component" value="Chromosome"/>
</dbReference>
<dbReference type="PANTHER" id="PTHR21600:SF89">
    <property type="entry name" value="RIBOSOMAL LARGE SUBUNIT PSEUDOURIDINE SYNTHASE A"/>
    <property type="match status" value="1"/>
</dbReference>
<feature type="domain" description="Pseudouridine synthase RsuA/RluA-like" evidence="1">
    <location>
        <begin position="234"/>
        <end position="392"/>
    </location>
</feature>
<dbReference type="EMBL" id="CP064936">
    <property type="protein sequence ID" value="QQA01820.1"/>
    <property type="molecule type" value="Genomic_DNA"/>
</dbReference>
<dbReference type="GO" id="GO:0003723">
    <property type="term" value="F:RNA binding"/>
    <property type="evidence" value="ECO:0007669"/>
    <property type="project" value="InterPro"/>
</dbReference>
<dbReference type="AlphaFoldDB" id="A0A7T3REX9"/>
<proteinExistence type="predicted"/>
<dbReference type="PANTHER" id="PTHR21600">
    <property type="entry name" value="MITOCHONDRIAL RNA PSEUDOURIDINE SYNTHASE"/>
    <property type="match status" value="1"/>
</dbReference>
<protein>
    <submittedName>
        <fullName evidence="2">RluA family pseudouridine synthase</fullName>
    </submittedName>
</protein>
<dbReference type="GO" id="GO:0140098">
    <property type="term" value="F:catalytic activity, acting on RNA"/>
    <property type="evidence" value="ECO:0007669"/>
    <property type="project" value="UniProtKB-ARBA"/>
</dbReference>
<dbReference type="KEGG" id="tper:IWA51_04225"/>
<dbReference type="GO" id="GO:0000455">
    <property type="term" value="P:enzyme-directed rRNA pseudouridine synthesis"/>
    <property type="evidence" value="ECO:0007669"/>
    <property type="project" value="TreeGrafter"/>
</dbReference>
<evidence type="ECO:0000313" key="2">
    <source>
        <dbReference type="EMBL" id="QQA01820.1"/>
    </source>
</evidence>
<accession>A0A7T3REX9</accession>
<sequence length="445" mass="49501">MFAPFDQESAFLICKKLCSELDSGVSKLVRVSKLSAEREGQGVMLGAVKCTDSDGSEVYAYTVSGSAYVLDRGGITDMVFVPPIVSPKDIAAALSENDAQIHSLTECINEAKKNGRPYLQMSQQRTLLTSASLKKVNVLYRFHCADKKIRTLKEICAQYNNDSLAPTGTGDCCAPKLLDYAYSHNLVVQSMCEVFYNPGLQNANSVPCPPCDSRCAILLPAMLGLKIIYRDDRIIVVDKQSGLLSIPGRGEDKQDCITSRLKRLFPNCIQQPSVHRLDMETSGLMVLAFDAEAHRNLSRQFQEGTVKKEYVALLDGVLAKKGIPEEGTMTLFFRLDIDNRPHQIWDDVYGKKAVTSWKILDVERYTAPDGSVRNVTRVLFKPQTGRTHQLRLASADPHGFGIPIVGDTLYGKCEEGERLMLHARYLAFDHPTDGRRMEFQLESGF</sequence>
<dbReference type="InterPro" id="IPR050188">
    <property type="entry name" value="RluA_PseudoU_synthase"/>
</dbReference>
<dbReference type="CDD" id="cd02869">
    <property type="entry name" value="PseudoU_synth_RluA_like"/>
    <property type="match status" value="1"/>
</dbReference>
<name>A0A7T3REX9_9SPIR</name>
<dbReference type="PROSITE" id="PS01129">
    <property type="entry name" value="PSI_RLU"/>
    <property type="match status" value="1"/>
</dbReference>
<dbReference type="Pfam" id="PF00849">
    <property type="entry name" value="PseudoU_synth_2"/>
    <property type="match status" value="1"/>
</dbReference>
<dbReference type="SUPFAM" id="SSF55120">
    <property type="entry name" value="Pseudouridine synthase"/>
    <property type="match status" value="1"/>
</dbReference>
<dbReference type="Gene3D" id="3.30.2350.10">
    <property type="entry name" value="Pseudouridine synthase"/>
    <property type="match status" value="1"/>
</dbReference>
<gene>
    <name evidence="2" type="ORF">IWA51_04225</name>
</gene>
<evidence type="ECO:0000313" key="3">
    <source>
        <dbReference type="Proteomes" id="UP000595224"/>
    </source>
</evidence>
<dbReference type="InterPro" id="IPR020103">
    <property type="entry name" value="PsdUridine_synth_cat_dom_sf"/>
</dbReference>
<dbReference type="InterPro" id="IPR006145">
    <property type="entry name" value="PsdUridine_synth_RsuA/RluA"/>
</dbReference>
<organism evidence="2 3">
    <name type="scientific">Treponema peruense</name>
    <dbReference type="NCBI Taxonomy" id="2787628"/>
    <lineage>
        <taxon>Bacteria</taxon>
        <taxon>Pseudomonadati</taxon>
        <taxon>Spirochaetota</taxon>
        <taxon>Spirochaetia</taxon>
        <taxon>Spirochaetales</taxon>
        <taxon>Treponemataceae</taxon>
        <taxon>Treponema</taxon>
    </lineage>
</organism>
<keyword evidence="3" id="KW-1185">Reference proteome</keyword>
<dbReference type="GO" id="GO:0009982">
    <property type="term" value="F:pseudouridine synthase activity"/>
    <property type="evidence" value="ECO:0007669"/>
    <property type="project" value="InterPro"/>
</dbReference>
<dbReference type="InterPro" id="IPR006224">
    <property type="entry name" value="PsdUridine_synth_RluA-like_CS"/>
</dbReference>